<sequence>MCGIVGLHLRTPELYPRLGTLLSGMLCEMGDRGSDSAGVAVYGDPTWAPPGQGCVSVSDLGTGKREDIGLVRRTVGTALDDEVEVVAVADSHLLSSDGSSEALLSAVRTCYPEAIIAGFGSDMAVLKGVGHPRALTESWGLAGAQGWQGVGHTRMATESAVTPSGCHPYAVGPGQCMVHNGSFSNHATIRRELRARGVVFDSENDTEVGARFIAALLAEGRDVESALKELCRTFDGFYTLLVSDRDSFAVVRDAIACKPAVIAETDDWVAMGSEYRALAGLPGVENARIWEPEPEVVYAWSR</sequence>
<name>A0A9X3BE77_9MYCO</name>
<reference evidence="6" key="1">
    <citation type="submission" date="2020-07" db="EMBL/GenBank/DDBJ databases">
        <authorList>
            <person name="Pettersson B.M.F."/>
            <person name="Behra P.R.K."/>
            <person name="Ramesh M."/>
            <person name="Das S."/>
            <person name="Dasgupta S."/>
            <person name="Kirsebom L.A."/>
        </authorList>
    </citation>
    <scope>NUCLEOTIDE SEQUENCE</scope>
    <source>
        <strain evidence="6">DSM 45406</strain>
    </source>
</reference>
<evidence type="ECO:0000256" key="1">
    <source>
        <dbReference type="ARBA" id="ARBA00001031"/>
    </source>
</evidence>
<dbReference type="EC" id="2.6.1.16" evidence="2"/>
<feature type="domain" description="Glutamine amidotransferase type-2" evidence="5">
    <location>
        <begin position="2"/>
        <end position="302"/>
    </location>
</feature>
<evidence type="ECO:0000313" key="7">
    <source>
        <dbReference type="EMBL" id="ULP36434.1"/>
    </source>
</evidence>
<evidence type="ECO:0000256" key="3">
    <source>
        <dbReference type="ARBA" id="ARBA00022679"/>
    </source>
</evidence>
<proteinExistence type="predicted"/>
<dbReference type="Proteomes" id="UP001140272">
    <property type="component" value="Unassembled WGS sequence"/>
</dbReference>
<dbReference type="RefSeq" id="WP_043413259.1">
    <property type="nucleotide sequence ID" value="NZ_CP092427.2"/>
</dbReference>
<evidence type="ECO:0000256" key="2">
    <source>
        <dbReference type="ARBA" id="ARBA00012916"/>
    </source>
</evidence>
<dbReference type="EMBL" id="JACKRN010000084">
    <property type="protein sequence ID" value="MCV7069533.1"/>
    <property type="molecule type" value="Genomic_DNA"/>
</dbReference>
<keyword evidence="4 6" id="KW-0315">Glutamine amidotransferase</keyword>
<comment type="catalytic activity">
    <reaction evidence="1">
        <text>D-fructose 6-phosphate + L-glutamine = D-glucosamine 6-phosphate + L-glutamate</text>
        <dbReference type="Rhea" id="RHEA:13237"/>
        <dbReference type="ChEBI" id="CHEBI:29985"/>
        <dbReference type="ChEBI" id="CHEBI:58359"/>
        <dbReference type="ChEBI" id="CHEBI:58725"/>
        <dbReference type="ChEBI" id="CHEBI:61527"/>
        <dbReference type="EC" id="2.6.1.16"/>
    </reaction>
</comment>
<dbReference type="GO" id="GO:0004360">
    <property type="term" value="F:glutamine-fructose-6-phosphate transaminase (isomerizing) activity"/>
    <property type="evidence" value="ECO:0007669"/>
    <property type="project" value="UniProtKB-EC"/>
</dbReference>
<dbReference type="SUPFAM" id="SSF56235">
    <property type="entry name" value="N-terminal nucleophile aminohydrolases (Ntn hydrolases)"/>
    <property type="match status" value="1"/>
</dbReference>
<dbReference type="Gene3D" id="3.60.20.10">
    <property type="entry name" value="Glutamine Phosphoribosylpyrophosphate, subunit 1, domain 1"/>
    <property type="match status" value="1"/>
</dbReference>
<organism evidence="6 9">
    <name type="scientific">Mycolicibacterium rufum</name>
    <dbReference type="NCBI Taxonomy" id="318424"/>
    <lineage>
        <taxon>Bacteria</taxon>
        <taxon>Bacillati</taxon>
        <taxon>Actinomycetota</taxon>
        <taxon>Actinomycetes</taxon>
        <taxon>Mycobacteriales</taxon>
        <taxon>Mycobacteriaceae</taxon>
        <taxon>Mycolicibacterium</taxon>
    </lineage>
</organism>
<accession>A0A9X3BE77</accession>
<dbReference type="PANTHER" id="PTHR10937">
    <property type="entry name" value="GLUCOSAMINE--FRUCTOSE-6-PHOSPHATE AMINOTRANSFERASE, ISOMERIZING"/>
    <property type="match status" value="1"/>
</dbReference>
<evidence type="ECO:0000313" key="6">
    <source>
        <dbReference type="EMBL" id="MCV7069533.1"/>
    </source>
</evidence>
<evidence type="ECO:0000259" key="5">
    <source>
        <dbReference type="PROSITE" id="PS51278"/>
    </source>
</evidence>
<keyword evidence="8" id="KW-1185">Reference proteome</keyword>
<dbReference type="InterPro" id="IPR029055">
    <property type="entry name" value="Ntn_hydrolases_N"/>
</dbReference>
<dbReference type="Proteomes" id="UP001055159">
    <property type="component" value="Chromosome"/>
</dbReference>
<reference evidence="6" key="2">
    <citation type="journal article" date="2022" name="BMC Genomics">
        <title>Comparative genome analysis of mycobacteria focusing on tRNA and non-coding RNA.</title>
        <authorList>
            <person name="Behra P.R.K."/>
            <person name="Pettersson B.M.F."/>
            <person name="Ramesh M."/>
            <person name="Das S."/>
            <person name="Dasgupta S."/>
            <person name="Kirsebom L.A."/>
        </authorList>
    </citation>
    <scope>NUCLEOTIDE SEQUENCE</scope>
    <source>
        <strain evidence="6">DSM 45406</strain>
    </source>
</reference>
<dbReference type="Pfam" id="PF13522">
    <property type="entry name" value="GATase_6"/>
    <property type="match status" value="1"/>
</dbReference>
<evidence type="ECO:0000256" key="4">
    <source>
        <dbReference type="ARBA" id="ARBA00022962"/>
    </source>
</evidence>
<protein>
    <recommendedName>
        <fullName evidence="2">glutamine--fructose-6-phosphate transaminase (isomerizing)</fullName>
        <ecNumber evidence="2">2.6.1.16</ecNumber>
    </recommendedName>
</protein>
<gene>
    <name evidence="6" type="ORF">H7H73_02435</name>
    <name evidence="7" type="ORF">MJO55_25105</name>
</gene>
<evidence type="ECO:0000313" key="8">
    <source>
        <dbReference type="Proteomes" id="UP001055159"/>
    </source>
</evidence>
<dbReference type="InterPro" id="IPR017932">
    <property type="entry name" value="GATase_2_dom"/>
</dbReference>
<dbReference type="PROSITE" id="PS51278">
    <property type="entry name" value="GATASE_TYPE_2"/>
    <property type="match status" value="1"/>
</dbReference>
<dbReference type="EMBL" id="CP092427">
    <property type="protein sequence ID" value="ULP36434.1"/>
    <property type="molecule type" value="Genomic_DNA"/>
</dbReference>
<reference evidence="7" key="3">
    <citation type="submission" date="2022-08" db="EMBL/GenBank/DDBJ databases">
        <title>Whole genome sequencing of non-tuberculosis mycobacteria type-strains.</title>
        <authorList>
            <person name="Igarashi Y."/>
            <person name="Osugi A."/>
            <person name="Mitarai S."/>
        </authorList>
    </citation>
    <scope>NUCLEOTIDE SEQUENCE</scope>
    <source>
        <strain evidence="7">JCM 16372</strain>
    </source>
</reference>
<evidence type="ECO:0000313" key="9">
    <source>
        <dbReference type="Proteomes" id="UP001140272"/>
    </source>
</evidence>
<keyword evidence="3" id="KW-0808">Transferase</keyword>
<dbReference type="AlphaFoldDB" id="A0A9X3BE77"/>